<name>A0A562QG58_9PSED</name>
<feature type="transmembrane region" description="Helical" evidence="1">
    <location>
        <begin position="20"/>
        <end position="38"/>
    </location>
</feature>
<dbReference type="RefSeq" id="WP_145140642.1">
    <property type="nucleotide sequence ID" value="NZ_VLKY01000004.1"/>
</dbReference>
<dbReference type="Proteomes" id="UP000316905">
    <property type="component" value="Unassembled WGS sequence"/>
</dbReference>
<accession>A0A562QG58</accession>
<dbReference type="EMBL" id="VLKY01000004">
    <property type="protein sequence ID" value="TWI55728.1"/>
    <property type="molecule type" value="Genomic_DNA"/>
</dbReference>
<protein>
    <submittedName>
        <fullName evidence="2">Uncharacterized protein</fullName>
    </submittedName>
</protein>
<keyword evidence="1" id="KW-0472">Membrane</keyword>
<keyword evidence="3" id="KW-1185">Reference proteome</keyword>
<evidence type="ECO:0000313" key="3">
    <source>
        <dbReference type="Proteomes" id="UP000316905"/>
    </source>
</evidence>
<reference evidence="2 3" key="1">
    <citation type="journal article" date="2015" name="Stand. Genomic Sci.">
        <title>Genomic Encyclopedia of Bacterial and Archaeal Type Strains, Phase III: the genomes of soil and plant-associated and newly described type strains.</title>
        <authorList>
            <person name="Whitman W.B."/>
            <person name="Woyke T."/>
            <person name="Klenk H.P."/>
            <person name="Zhou Y."/>
            <person name="Lilburn T.G."/>
            <person name="Beck B.J."/>
            <person name="De Vos P."/>
            <person name="Vandamme P."/>
            <person name="Eisen J.A."/>
            <person name="Garrity G."/>
            <person name="Hugenholtz P."/>
            <person name="Kyrpides N.C."/>
        </authorList>
    </citation>
    <scope>NUCLEOTIDE SEQUENCE [LARGE SCALE GENOMIC DNA]</scope>
    <source>
        <strain evidence="2 3">CGMCC 1.6858</strain>
    </source>
</reference>
<dbReference type="OrthoDB" id="6902323at2"/>
<keyword evidence="1" id="KW-0812">Transmembrane</keyword>
<evidence type="ECO:0000256" key="1">
    <source>
        <dbReference type="SAM" id="Phobius"/>
    </source>
</evidence>
<proteinExistence type="predicted"/>
<keyword evidence="1" id="KW-1133">Transmembrane helix</keyword>
<dbReference type="AlphaFoldDB" id="A0A562QG58"/>
<sequence>MRAKDNTSKQRREGTSILEWLVIGVLSAYIVFGLGLFVTKQWNALSDAQKEQIIQDIGRAAVETPMLT</sequence>
<comment type="caution">
    <text evidence="2">The sequence shown here is derived from an EMBL/GenBank/DDBJ whole genome shotgun (WGS) entry which is preliminary data.</text>
</comment>
<gene>
    <name evidence="2" type="ORF">IQ22_01661</name>
</gene>
<organism evidence="2 3">
    <name type="scientific">Pseudomonas duriflava</name>
    <dbReference type="NCBI Taxonomy" id="459528"/>
    <lineage>
        <taxon>Bacteria</taxon>
        <taxon>Pseudomonadati</taxon>
        <taxon>Pseudomonadota</taxon>
        <taxon>Gammaproteobacteria</taxon>
        <taxon>Pseudomonadales</taxon>
        <taxon>Pseudomonadaceae</taxon>
        <taxon>Pseudomonas</taxon>
    </lineage>
</organism>
<evidence type="ECO:0000313" key="2">
    <source>
        <dbReference type="EMBL" id="TWI55728.1"/>
    </source>
</evidence>